<dbReference type="Proteomes" id="UP001610563">
    <property type="component" value="Unassembled WGS sequence"/>
</dbReference>
<keyword evidence="2" id="KW-1185">Reference proteome</keyword>
<accession>A0ABR4FT87</accession>
<reference evidence="1 2" key="1">
    <citation type="submission" date="2024-07" db="EMBL/GenBank/DDBJ databases">
        <title>Section-level genome sequencing and comparative genomics of Aspergillus sections Usti and Cavernicolus.</title>
        <authorList>
            <consortium name="Lawrence Berkeley National Laboratory"/>
            <person name="Nybo J.L."/>
            <person name="Vesth T.C."/>
            <person name="Theobald S."/>
            <person name="Frisvad J.C."/>
            <person name="Larsen T.O."/>
            <person name="Kjaerboelling I."/>
            <person name="Rothschild-Mancinelli K."/>
            <person name="Lyhne E.K."/>
            <person name="Kogle M.E."/>
            <person name="Barry K."/>
            <person name="Clum A."/>
            <person name="Na H."/>
            <person name="Ledsgaard L."/>
            <person name="Lin J."/>
            <person name="Lipzen A."/>
            <person name="Kuo A."/>
            <person name="Riley R."/>
            <person name="Mondo S."/>
            <person name="Labutti K."/>
            <person name="Haridas S."/>
            <person name="Pangalinan J."/>
            <person name="Salamov A.A."/>
            <person name="Simmons B.A."/>
            <person name="Magnuson J.K."/>
            <person name="Chen J."/>
            <person name="Drula E."/>
            <person name="Henrissat B."/>
            <person name="Wiebenga A."/>
            <person name="Lubbers R.J."/>
            <person name="Gomes A.C."/>
            <person name="Makela M.R."/>
            <person name="Stajich J."/>
            <person name="Grigoriev I.V."/>
            <person name="Mortensen U.H."/>
            <person name="De Vries R.P."/>
            <person name="Baker S.E."/>
            <person name="Andersen M.R."/>
        </authorList>
    </citation>
    <scope>NUCLEOTIDE SEQUENCE [LARGE SCALE GENOMIC DNA]</scope>
    <source>
        <strain evidence="1 2">CBS 209.92</strain>
    </source>
</reference>
<proteinExistence type="predicted"/>
<dbReference type="PANTHER" id="PTHR37540">
    <property type="entry name" value="TRANSCRIPTION FACTOR (ACR-2), PUTATIVE-RELATED-RELATED"/>
    <property type="match status" value="1"/>
</dbReference>
<protein>
    <recommendedName>
        <fullName evidence="3">C6 transcription factor</fullName>
    </recommendedName>
</protein>
<gene>
    <name evidence="1" type="ORF">BJX66DRAFT_312774</name>
</gene>
<evidence type="ECO:0000313" key="2">
    <source>
        <dbReference type="Proteomes" id="UP001610563"/>
    </source>
</evidence>
<evidence type="ECO:0000313" key="1">
    <source>
        <dbReference type="EMBL" id="KAL2786472.1"/>
    </source>
</evidence>
<evidence type="ECO:0008006" key="3">
    <source>
        <dbReference type="Google" id="ProtNLM"/>
    </source>
</evidence>
<name>A0ABR4FT87_9EURO</name>
<comment type="caution">
    <text evidence="1">The sequence shown here is derived from an EMBL/GenBank/DDBJ whole genome shotgun (WGS) entry which is preliminary data.</text>
</comment>
<dbReference type="EMBL" id="JBFTWV010000117">
    <property type="protein sequence ID" value="KAL2786472.1"/>
    <property type="molecule type" value="Genomic_DNA"/>
</dbReference>
<sequence>MLPSSDEHFEILYPIGGQSDILTMMHLYNATAGSIAGPIKPESVFWRLKNEWIPFALTDPAIYHASLYLASTFQDRLRARIQPRPGMAIESRATLYHQAHAAHYISQKIARCEADDALLAAIQVMILQAIMAKDTITLLQHLRGFVGLLKLYGGVEGMKCLQLIAGAIRVNTIVASMIFDGDPHCTLLPKPAPDEPLPFLTWAVPRIKARPAPEYPLAAVDLFCYAIDALNSFHHHRTDLEPSNPFTSTFTEWLFTTHGLWGEDFMSIPDPSLETAWLAMDCLWYIMSPGPGEENILNDHVAKIKTAIAKVPALTWFQDAPEAFLFAVLVASAAALKRPDLVWLSTFGQFLTSALLGQDNEVYLYFWPCYVGVRAVRRVKMGRVLEDW</sequence>
<organism evidence="1 2">
    <name type="scientific">Aspergillus keveii</name>
    <dbReference type="NCBI Taxonomy" id="714993"/>
    <lineage>
        <taxon>Eukaryota</taxon>
        <taxon>Fungi</taxon>
        <taxon>Dikarya</taxon>
        <taxon>Ascomycota</taxon>
        <taxon>Pezizomycotina</taxon>
        <taxon>Eurotiomycetes</taxon>
        <taxon>Eurotiomycetidae</taxon>
        <taxon>Eurotiales</taxon>
        <taxon>Aspergillaceae</taxon>
        <taxon>Aspergillus</taxon>
        <taxon>Aspergillus subgen. Nidulantes</taxon>
    </lineage>
</organism>
<dbReference type="PANTHER" id="PTHR37540:SF5">
    <property type="entry name" value="TRANSCRIPTION FACTOR DOMAIN-CONTAINING PROTEIN"/>
    <property type="match status" value="1"/>
</dbReference>